<feature type="transmembrane region" description="Helical" evidence="9">
    <location>
        <begin position="392"/>
        <end position="410"/>
    </location>
</feature>
<dbReference type="Pfam" id="PF01235">
    <property type="entry name" value="Na_Ala_symp"/>
    <property type="match status" value="1"/>
</dbReference>
<feature type="transmembrane region" description="Helical" evidence="9">
    <location>
        <begin position="238"/>
        <end position="265"/>
    </location>
</feature>
<dbReference type="FunFam" id="1.20.1740.10:FF:000004">
    <property type="entry name" value="Sodium:alanine symporter family protein"/>
    <property type="match status" value="1"/>
</dbReference>
<evidence type="ECO:0000256" key="7">
    <source>
        <dbReference type="ARBA" id="ARBA00022989"/>
    </source>
</evidence>
<keyword evidence="7 9" id="KW-1133">Transmembrane helix</keyword>
<dbReference type="Gene3D" id="1.20.1740.10">
    <property type="entry name" value="Amino acid/polyamine transporter I"/>
    <property type="match status" value="1"/>
</dbReference>
<feature type="transmembrane region" description="Helical" evidence="9">
    <location>
        <begin position="212"/>
        <end position="232"/>
    </location>
</feature>
<evidence type="ECO:0000256" key="8">
    <source>
        <dbReference type="ARBA" id="ARBA00023136"/>
    </source>
</evidence>
<accession>A0AA46AID0</accession>
<evidence type="ECO:0000256" key="6">
    <source>
        <dbReference type="ARBA" id="ARBA00022847"/>
    </source>
</evidence>
<dbReference type="PANTHER" id="PTHR30330:SF3">
    <property type="entry name" value="TRANSCRIPTIONAL REGULATOR, LRP FAMILY"/>
    <property type="match status" value="1"/>
</dbReference>
<evidence type="ECO:0000256" key="2">
    <source>
        <dbReference type="ARBA" id="ARBA00009261"/>
    </source>
</evidence>
<dbReference type="EMBL" id="FXUF01000003">
    <property type="protein sequence ID" value="SMP49085.1"/>
    <property type="molecule type" value="Genomic_DNA"/>
</dbReference>
<gene>
    <name evidence="10" type="ORF">SAMN06296020_103310</name>
</gene>
<dbReference type="PANTHER" id="PTHR30330">
    <property type="entry name" value="AGSS FAMILY TRANSPORTER, SODIUM-ALANINE"/>
    <property type="match status" value="1"/>
</dbReference>
<proteinExistence type="inferred from homology"/>
<dbReference type="AlphaFoldDB" id="A0AA46AID0"/>
<feature type="transmembrane region" description="Helical" evidence="9">
    <location>
        <begin position="90"/>
        <end position="109"/>
    </location>
</feature>
<organism evidence="10 11">
    <name type="scientific">Anoxynatronum buryatiense</name>
    <dbReference type="NCBI Taxonomy" id="489973"/>
    <lineage>
        <taxon>Bacteria</taxon>
        <taxon>Bacillati</taxon>
        <taxon>Bacillota</taxon>
        <taxon>Clostridia</taxon>
        <taxon>Eubacteriales</taxon>
        <taxon>Clostridiaceae</taxon>
        <taxon>Anoxynatronum</taxon>
    </lineage>
</organism>
<comment type="caution">
    <text evidence="10">The sequence shown here is derived from an EMBL/GenBank/DDBJ whole genome shotgun (WGS) entry which is preliminary data.</text>
</comment>
<feature type="transmembrane region" description="Helical" evidence="9">
    <location>
        <begin position="348"/>
        <end position="372"/>
    </location>
</feature>
<keyword evidence="3 9" id="KW-0813">Transport</keyword>
<dbReference type="GO" id="GO:0005283">
    <property type="term" value="F:amino acid:sodium symporter activity"/>
    <property type="evidence" value="ECO:0007669"/>
    <property type="project" value="InterPro"/>
</dbReference>
<keyword evidence="6 9" id="KW-0769">Symport</keyword>
<evidence type="ECO:0000256" key="4">
    <source>
        <dbReference type="ARBA" id="ARBA00022475"/>
    </source>
</evidence>
<dbReference type="Proteomes" id="UP001158066">
    <property type="component" value="Unassembled WGS sequence"/>
</dbReference>
<keyword evidence="4 9" id="KW-1003">Cell membrane</keyword>
<feature type="transmembrane region" description="Helical" evidence="9">
    <location>
        <begin position="416"/>
        <end position="432"/>
    </location>
</feature>
<keyword evidence="8 9" id="KW-0472">Membrane</keyword>
<evidence type="ECO:0000256" key="1">
    <source>
        <dbReference type="ARBA" id="ARBA00004651"/>
    </source>
</evidence>
<protein>
    <submittedName>
        <fullName evidence="10">Alanine or glycine:cation symporter, AGCS family</fullName>
    </submittedName>
</protein>
<name>A0AA46AID0_9CLOT</name>
<evidence type="ECO:0000256" key="5">
    <source>
        <dbReference type="ARBA" id="ARBA00022692"/>
    </source>
</evidence>
<keyword evidence="5 9" id="KW-0812">Transmembrane</keyword>
<evidence type="ECO:0000313" key="11">
    <source>
        <dbReference type="Proteomes" id="UP001158066"/>
    </source>
</evidence>
<comment type="similarity">
    <text evidence="2 9">Belongs to the alanine or glycine:cation symporter (AGCS) (TC 2.A.25) family.</text>
</comment>
<feature type="transmembrane region" description="Helical" evidence="9">
    <location>
        <begin position="306"/>
        <end position="328"/>
    </location>
</feature>
<evidence type="ECO:0000256" key="3">
    <source>
        <dbReference type="ARBA" id="ARBA00022448"/>
    </source>
</evidence>
<dbReference type="PROSITE" id="PS00873">
    <property type="entry name" value="NA_ALANINE_SYMP"/>
    <property type="match status" value="1"/>
</dbReference>
<reference evidence="10" key="1">
    <citation type="submission" date="2017-05" db="EMBL/GenBank/DDBJ databases">
        <authorList>
            <person name="Varghese N."/>
            <person name="Submissions S."/>
        </authorList>
    </citation>
    <scope>NUCLEOTIDE SEQUENCE</scope>
    <source>
        <strain evidence="10">Su22</strain>
    </source>
</reference>
<feature type="transmembrane region" description="Helical" evidence="9">
    <location>
        <begin position="178"/>
        <end position="200"/>
    </location>
</feature>
<comment type="subcellular location">
    <subcellularLocation>
        <location evidence="1 9">Cell membrane</location>
        <topology evidence="1 9">Multi-pass membrane protein</topology>
    </subcellularLocation>
</comment>
<sequence>MEGLLNVVGWLTGLVWGPPMLILLVGGGLWLSIELGFFQFRYFPYIVKQTFGKIFTKPEGEGTVTPFQSVTAALASTVGASNIIGVPAAIMFGGPGAIFWMWVIAFVGMGSKFAETVLGVKYREKNAEGEFVGGPMYYMKKGLNSKFLAAFFALGLMLELIPSVMVQANSVAASASTAFNLSPLVSGVIMMVLVGMVVVGGIKRIGRVTEKLVPFMSILYLLGAVIIIFSNITKVPAAFGLIFSHAFQPAAAVGGFGGAAFAAVVRWGVARGAYSNEAGMGTAPMAHSAAITDHPVRQGFWGVFEVIIDTLVICTITALVILTSGLWLEEGAAADPSALPAMAFGEMFGPMGGAVVTFSLLAFVVSTIIVVIFYGEKQAEYLFGTAFSKKWIYVYLISIIVGAVGAAEVLWHFLDIMLAAIIIPNMIAIILLRKEVVALTKEFFTSEKYYLKDIR</sequence>
<dbReference type="InterPro" id="IPR001463">
    <property type="entry name" value="Na/Ala_symport"/>
</dbReference>
<keyword evidence="11" id="KW-1185">Reference proteome</keyword>
<evidence type="ECO:0000313" key="10">
    <source>
        <dbReference type="EMBL" id="SMP49085.1"/>
    </source>
</evidence>
<dbReference type="RefSeq" id="WP_283408572.1">
    <property type="nucleotide sequence ID" value="NZ_FXUF01000003.1"/>
</dbReference>
<dbReference type="GO" id="GO:0005886">
    <property type="term" value="C:plasma membrane"/>
    <property type="evidence" value="ECO:0007669"/>
    <property type="project" value="UniProtKB-SubCell"/>
</dbReference>
<dbReference type="NCBIfam" id="TIGR00835">
    <property type="entry name" value="agcS"/>
    <property type="match status" value="1"/>
</dbReference>
<evidence type="ECO:0000256" key="9">
    <source>
        <dbReference type="RuleBase" id="RU363064"/>
    </source>
</evidence>
<dbReference type="PRINTS" id="PR00175">
    <property type="entry name" value="NAALASMPORT"/>
</dbReference>
<feature type="transmembrane region" description="Helical" evidence="9">
    <location>
        <begin position="147"/>
        <end position="166"/>
    </location>
</feature>